<dbReference type="EMBL" id="CP021252">
    <property type="protein sequence ID" value="ART20411.1"/>
    <property type="molecule type" value="Genomic_DNA"/>
</dbReference>
<protein>
    <submittedName>
        <fullName evidence="5">1-acyl-sn-glycerol-3-phosphate acyltransferase</fullName>
    </submittedName>
</protein>
<sequence length="607" mass="66426">MMNAIKDFFYQRIATLARGVTIAQGLQIRARGEENIPDKGGAVLVVNHTGYMDFVFGGFIPHQKKRLVRFLAKAGVFKTPVVGPLLNMMGHVPVDRIDGGESIRRGIELAKAGELVGVFAEGTISRSFEIRSMRSGAARIAYEAGVPVIPMVVFGSQRIWTKGQKKNLGRSNTPLLIRALEPFTPTGDVEADTAEIRRRMQAGVEGLWQDYEAEFGPMPKGAFWVPARMGGGAPTLEEAEREDKAVESERYRVRRLRDDLMGLKTRITEATSELVKERLAITAKPSTDEVEELKRTAPETLDWVKENLNSVLEEATRGLEEGRDKVAEIMAQLKVDVAEAQANLATSSKEVFAGSVVEQGLLSAATQSRLIVSRLPHRMKANFTQIPRIVVADESAMNYDGDSITTRLHDAFAGIYPESEILILVSPQAAQHPDSTFDPIQQELWRIEHQGGVVKHGSEVIAVHALDDATVTAVESIPEMVVEWSREGSDIVSGHIKRELKEVAEQLGEVPGIGLSDTPAGLIVVAAEVNRWNATQRILDAVAAEPKDITVFAGEDGDEVYLDHVQVVALESAPIELVKEASSVTYSADRAGISEVLEAMAKLNTRR</sequence>
<organism evidence="5 6">
    <name type="scientific">Corynebacterium striatum</name>
    <dbReference type="NCBI Taxonomy" id="43770"/>
    <lineage>
        <taxon>Bacteria</taxon>
        <taxon>Bacillati</taxon>
        <taxon>Actinomycetota</taxon>
        <taxon>Actinomycetes</taxon>
        <taxon>Mycobacteriales</taxon>
        <taxon>Corynebacteriaceae</taxon>
        <taxon>Corynebacterium</taxon>
    </lineage>
</organism>
<dbReference type="GO" id="GO:0005886">
    <property type="term" value="C:plasma membrane"/>
    <property type="evidence" value="ECO:0007669"/>
    <property type="project" value="TreeGrafter"/>
</dbReference>
<feature type="domain" description="Phospholipid/glycerol acyltransferase" evidence="4">
    <location>
        <begin position="42"/>
        <end position="156"/>
    </location>
</feature>
<keyword evidence="1 5" id="KW-0808">Transferase</keyword>
<name>A0A2Z2J1J4_CORST</name>
<proteinExistence type="predicted"/>
<keyword evidence="2 5" id="KW-0012">Acyltransferase</keyword>
<dbReference type="InterPro" id="IPR002123">
    <property type="entry name" value="Plipid/glycerol_acylTrfase"/>
</dbReference>
<dbReference type="KEGG" id="cstr:CBE89_02035"/>
<dbReference type="CDD" id="cd07989">
    <property type="entry name" value="LPLAT_AGPAT-like"/>
    <property type="match status" value="1"/>
</dbReference>
<dbReference type="GO" id="GO:0006654">
    <property type="term" value="P:phosphatidic acid biosynthetic process"/>
    <property type="evidence" value="ECO:0007669"/>
    <property type="project" value="TreeGrafter"/>
</dbReference>
<dbReference type="PANTHER" id="PTHR10434:SF55">
    <property type="entry name" value="POSSIBLE ACYLTRANSFERASE"/>
    <property type="match status" value="1"/>
</dbReference>
<feature type="coiled-coil region" evidence="3">
    <location>
        <begin position="305"/>
        <end position="350"/>
    </location>
</feature>
<evidence type="ECO:0000256" key="2">
    <source>
        <dbReference type="ARBA" id="ARBA00023315"/>
    </source>
</evidence>
<evidence type="ECO:0000256" key="1">
    <source>
        <dbReference type="ARBA" id="ARBA00022679"/>
    </source>
</evidence>
<gene>
    <name evidence="5" type="ORF">CBE89_02035</name>
</gene>
<dbReference type="Proteomes" id="UP000250197">
    <property type="component" value="Chromosome"/>
</dbReference>
<accession>A0A2Z2J1J4</accession>
<dbReference type="GO" id="GO:0003841">
    <property type="term" value="F:1-acylglycerol-3-phosphate O-acyltransferase activity"/>
    <property type="evidence" value="ECO:0007669"/>
    <property type="project" value="TreeGrafter"/>
</dbReference>
<dbReference type="SMART" id="SM00563">
    <property type="entry name" value="PlsC"/>
    <property type="match status" value="1"/>
</dbReference>
<evidence type="ECO:0000313" key="5">
    <source>
        <dbReference type="EMBL" id="ART20411.1"/>
    </source>
</evidence>
<evidence type="ECO:0000256" key="3">
    <source>
        <dbReference type="SAM" id="Coils"/>
    </source>
</evidence>
<evidence type="ECO:0000259" key="4">
    <source>
        <dbReference type="SMART" id="SM00563"/>
    </source>
</evidence>
<dbReference type="PANTHER" id="PTHR10434">
    <property type="entry name" value="1-ACYL-SN-GLYCEROL-3-PHOSPHATE ACYLTRANSFERASE"/>
    <property type="match status" value="1"/>
</dbReference>
<keyword evidence="3" id="KW-0175">Coiled coil</keyword>
<dbReference type="AlphaFoldDB" id="A0A2Z2J1J4"/>
<dbReference type="SUPFAM" id="SSF69593">
    <property type="entry name" value="Glycerol-3-phosphate (1)-acyltransferase"/>
    <property type="match status" value="1"/>
</dbReference>
<reference evidence="5 6" key="1">
    <citation type="submission" date="2017-05" db="EMBL/GenBank/DDBJ databases">
        <title>Complete genome sequence of Corynebacterium striatum KC-Na-1 isolated from Neophocaena asiaeorientalis in Korea.</title>
        <authorList>
            <person name="Kim J.H."/>
            <person name="Lee K."/>
        </authorList>
    </citation>
    <scope>NUCLEOTIDE SEQUENCE [LARGE SCALE GENOMIC DNA]</scope>
    <source>
        <strain evidence="5 6">KC-Na-01</strain>
    </source>
</reference>
<evidence type="ECO:0000313" key="6">
    <source>
        <dbReference type="Proteomes" id="UP000250197"/>
    </source>
</evidence>
<dbReference type="Pfam" id="PF01553">
    <property type="entry name" value="Acyltransferase"/>
    <property type="match status" value="1"/>
</dbReference>